<dbReference type="Gene3D" id="1.10.10.10">
    <property type="entry name" value="Winged helix-like DNA-binding domain superfamily/Winged helix DNA-binding domain"/>
    <property type="match status" value="1"/>
</dbReference>
<dbReference type="KEGG" id="hor:Hore_10240"/>
<evidence type="ECO:0000313" key="11">
    <source>
        <dbReference type="Proteomes" id="UP000000719"/>
    </source>
</evidence>
<feature type="domain" description="Fluoroacetyl-CoA-specific thioesterase-like" evidence="9">
    <location>
        <begin position="111"/>
        <end position="181"/>
    </location>
</feature>
<dbReference type="InterPro" id="IPR054485">
    <property type="entry name" value="FlK-like_dom"/>
</dbReference>
<accession>B8CWW1</accession>
<dbReference type="eggNOG" id="COG1349">
    <property type="taxonomic scope" value="Bacteria"/>
</dbReference>
<dbReference type="PIRSF" id="PIRSF037733">
    <property type="entry name" value="Transcription_factor_FapR"/>
    <property type="match status" value="1"/>
</dbReference>
<dbReference type="OrthoDB" id="1706183at2"/>
<evidence type="ECO:0000256" key="7">
    <source>
        <dbReference type="ARBA" id="ARBA00023160"/>
    </source>
</evidence>
<evidence type="ECO:0000256" key="8">
    <source>
        <dbReference type="ARBA" id="ARBA00023163"/>
    </source>
</evidence>
<evidence type="ECO:0000256" key="6">
    <source>
        <dbReference type="ARBA" id="ARBA00023125"/>
    </source>
</evidence>
<gene>
    <name evidence="10" type="ordered locus">Hore_10240</name>
</gene>
<evidence type="ECO:0000313" key="10">
    <source>
        <dbReference type="EMBL" id="ACL69780.1"/>
    </source>
</evidence>
<dbReference type="Gene3D" id="3.10.129.10">
    <property type="entry name" value="Hotdog Thioesterase"/>
    <property type="match status" value="1"/>
</dbReference>
<dbReference type="SUPFAM" id="SSF54637">
    <property type="entry name" value="Thioesterase/thiol ester dehydrase-isomerase"/>
    <property type="match status" value="1"/>
</dbReference>
<dbReference type="GO" id="GO:0006633">
    <property type="term" value="P:fatty acid biosynthetic process"/>
    <property type="evidence" value="ECO:0007669"/>
    <property type="project" value="UniProtKB-KW"/>
</dbReference>
<dbReference type="GO" id="GO:0045892">
    <property type="term" value="P:negative regulation of DNA-templated transcription"/>
    <property type="evidence" value="ECO:0007669"/>
    <property type="project" value="InterPro"/>
</dbReference>
<dbReference type="NCBIfam" id="NF003359">
    <property type="entry name" value="PRK04424.1"/>
    <property type="match status" value="1"/>
</dbReference>
<keyword evidence="2" id="KW-0444">Lipid biosynthesis</keyword>
<dbReference type="AlphaFoldDB" id="B8CWW1"/>
<dbReference type="Proteomes" id="UP000000719">
    <property type="component" value="Chromosome"/>
</dbReference>
<dbReference type="HOGENOM" id="CLU_095708_0_0_9"/>
<dbReference type="GO" id="GO:0003677">
    <property type="term" value="F:DNA binding"/>
    <property type="evidence" value="ECO:0007669"/>
    <property type="project" value="UniProtKB-KW"/>
</dbReference>
<dbReference type="CDD" id="cd03440">
    <property type="entry name" value="hot_dog"/>
    <property type="match status" value="1"/>
</dbReference>
<keyword evidence="4" id="KW-0805">Transcription regulation</keyword>
<keyword evidence="8" id="KW-0804">Transcription</keyword>
<keyword evidence="1" id="KW-0678">Repressor</keyword>
<proteinExistence type="predicted"/>
<dbReference type="STRING" id="373903.Hore_10240"/>
<dbReference type="InterPro" id="IPR029069">
    <property type="entry name" value="HotDog_dom_sf"/>
</dbReference>
<evidence type="ECO:0000256" key="2">
    <source>
        <dbReference type="ARBA" id="ARBA00022516"/>
    </source>
</evidence>
<keyword evidence="7" id="KW-0275">Fatty acid biosynthesis</keyword>
<reference evidence="10 11" key="1">
    <citation type="journal article" date="2009" name="PLoS ONE">
        <title>Genome analysis of the anaerobic thermohalophilic bacterium Halothermothrix orenii.</title>
        <authorList>
            <person name="Mavromatis K."/>
            <person name="Ivanova N."/>
            <person name="Anderson I."/>
            <person name="Lykidis A."/>
            <person name="Hooper S.D."/>
            <person name="Sun H."/>
            <person name="Kunin V."/>
            <person name="Lapidus A."/>
            <person name="Hugenholtz P."/>
            <person name="Patel B."/>
            <person name="Kyrpides N.C."/>
        </authorList>
    </citation>
    <scope>NUCLEOTIDE SEQUENCE [LARGE SCALE GENOMIC DNA]</scope>
    <source>
        <strain evidence="11">H 168 / OCM 544 / DSM 9562</strain>
    </source>
</reference>
<dbReference type="SUPFAM" id="SSF46785">
    <property type="entry name" value="Winged helix' DNA-binding domain"/>
    <property type="match status" value="1"/>
</dbReference>
<dbReference type="InterPro" id="IPR036390">
    <property type="entry name" value="WH_DNA-bd_sf"/>
</dbReference>
<dbReference type="eggNOG" id="COG2050">
    <property type="taxonomic scope" value="Bacteria"/>
</dbReference>
<name>B8CWW1_HALOH</name>
<keyword evidence="6" id="KW-0238">DNA-binding</keyword>
<dbReference type="GO" id="GO:0045717">
    <property type="term" value="P:negative regulation of fatty acid biosynthetic process"/>
    <property type="evidence" value="ECO:0007669"/>
    <property type="project" value="InterPro"/>
</dbReference>
<keyword evidence="3" id="KW-0276">Fatty acid metabolism</keyword>
<dbReference type="InterPro" id="IPR017275">
    <property type="entry name" value="Transcription_factor_FapR"/>
</dbReference>
<dbReference type="GO" id="GO:0003700">
    <property type="term" value="F:DNA-binding transcription factor activity"/>
    <property type="evidence" value="ECO:0007669"/>
    <property type="project" value="InterPro"/>
</dbReference>
<evidence type="ECO:0000256" key="3">
    <source>
        <dbReference type="ARBA" id="ARBA00022832"/>
    </source>
</evidence>
<sequence>MSRLSKKERQKLLKQVIKDNPFLTDKELADKFEVSIQTIRLDRLELGIPEVRERTKTVAQNAYARLRSVNEGEVIGELTKLKLDNYAESYLTTTREMALQKTPIIRGHHIFAQANSLAVAVIDAEKVVTGSAEIKFTRPVMVGDVIKARAEVKEIKGKKYFVEIKIYKDSDLVFYGDFTMFKLENGGV</sequence>
<keyword evidence="5" id="KW-0443">Lipid metabolism</keyword>
<keyword evidence="11" id="KW-1185">Reference proteome</keyword>
<evidence type="ECO:0000256" key="4">
    <source>
        <dbReference type="ARBA" id="ARBA00023015"/>
    </source>
</evidence>
<organism evidence="10 11">
    <name type="scientific">Halothermothrix orenii (strain H 168 / OCM 544 / DSM 9562)</name>
    <dbReference type="NCBI Taxonomy" id="373903"/>
    <lineage>
        <taxon>Bacteria</taxon>
        <taxon>Bacillati</taxon>
        <taxon>Bacillota</taxon>
        <taxon>Clostridia</taxon>
        <taxon>Halanaerobiales</taxon>
        <taxon>Halothermotrichaceae</taxon>
        <taxon>Halothermothrix</taxon>
    </lineage>
</organism>
<dbReference type="Pfam" id="PF22636">
    <property type="entry name" value="FlK"/>
    <property type="match status" value="1"/>
</dbReference>
<evidence type="ECO:0000256" key="1">
    <source>
        <dbReference type="ARBA" id="ARBA00022491"/>
    </source>
</evidence>
<dbReference type="RefSeq" id="WP_012635965.1">
    <property type="nucleotide sequence ID" value="NC_011899.1"/>
</dbReference>
<dbReference type="InterPro" id="IPR036388">
    <property type="entry name" value="WH-like_DNA-bd_sf"/>
</dbReference>
<evidence type="ECO:0000256" key="5">
    <source>
        <dbReference type="ARBA" id="ARBA00023098"/>
    </source>
</evidence>
<protein>
    <submittedName>
        <fullName evidence="10">Uncharacterized protein, possibly involved in aromatic compounds catabolism</fullName>
    </submittedName>
</protein>
<dbReference type="EMBL" id="CP001098">
    <property type="protein sequence ID" value="ACL69780.1"/>
    <property type="molecule type" value="Genomic_DNA"/>
</dbReference>
<evidence type="ECO:0000259" key="9">
    <source>
        <dbReference type="Pfam" id="PF22636"/>
    </source>
</evidence>